<dbReference type="EMBL" id="BKCJ010008881">
    <property type="protein sequence ID" value="GEU84384.1"/>
    <property type="molecule type" value="Genomic_DNA"/>
</dbReference>
<name>A0A6L2NIS7_TANCI</name>
<reference evidence="2" key="1">
    <citation type="journal article" date="2019" name="Sci. Rep.">
        <title>Draft genome of Tanacetum cinerariifolium, the natural source of mosquito coil.</title>
        <authorList>
            <person name="Yamashiro T."/>
            <person name="Shiraishi A."/>
            <person name="Satake H."/>
            <person name="Nakayama K."/>
        </authorList>
    </citation>
    <scope>NUCLEOTIDE SEQUENCE</scope>
</reference>
<comment type="caution">
    <text evidence="2">The sequence shown here is derived from an EMBL/GenBank/DDBJ whole genome shotgun (WGS) entry which is preliminary data.</text>
</comment>
<evidence type="ECO:0000313" key="2">
    <source>
        <dbReference type="EMBL" id="GEU84384.1"/>
    </source>
</evidence>
<evidence type="ECO:0000256" key="1">
    <source>
        <dbReference type="SAM" id="MobiDB-lite"/>
    </source>
</evidence>
<gene>
    <name evidence="2" type="ORF">Tci_056362</name>
</gene>
<feature type="region of interest" description="Disordered" evidence="1">
    <location>
        <begin position="311"/>
        <end position="330"/>
    </location>
</feature>
<organism evidence="2">
    <name type="scientific">Tanacetum cinerariifolium</name>
    <name type="common">Dalmatian daisy</name>
    <name type="synonym">Chrysanthemum cinerariifolium</name>
    <dbReference type="NCBI Taxonomy" id="118510"/>
    <lineage>
        <taxon>Eukaryota</taxon>
        <taxon>Viridiplantae</taxon>
        <taxon>Streptophyta</taxon>
        <taxon>Embryophyta</taxon>
        <taxon>Tracheophyta</taxon>
        <taxon>Spermatophyta</taxon>
        <taxon>Magnoliopsida</taxon>
        <taxon>eudicotyledons</taxon>
        <taxon>Gunneridae</taxon>
        <taxon>Pentapetalae</taxon>
        <taxon>asterids</taxon>
        <taxon>campanulids</taxon>
        <taxon>Asterales</taxon>
        <taxon>Asteraceae</taxon>
        <taxon>Asteroideae</taxon>
        <taxon>Anthemideae</taxon>
        <taxon>Anthemidinae</taxon>
        <taxon>Tanacetum</taxon>
    </lineage>
</organism>
<proteinExistence type="predicted"/>
<sequence>MSELPDDAIRVYHGMFKFSGVQIPFSTFLFLIIKYYKVHFSPLGHPRLNKVATFEVLYRNSSSAIDDLKPPAGSYSQHDGHRLSAHIVQLRDIPEEVLILSGLSWVWKSQTRYLVIKGFGGNGTRGNSSSAIDDLKPPAGSYSQHDGHRLSAHIVQLRDIPEEVLILSGLSWVWKSQTRYLVIKGFGGNDSVISDPTLEDHATGTHSAKVIAKAEASKERKASLFGAAPSHVAKRTRSAIAQSPGSTTRSNLFADNTDVESNDDEDACVGIPLLPQSIRLLLFLPEGTRTGFLFLLLLKLLAPKAIMTKATNASPRGDGRSRSSVGHDASHQPTLTILTKEVFKDPAVCKTVVDQFPTLRGKLLARYRGLLKTHHEYSQSVADLNDKLSSSDAAFVKAKAKSLVRKFLASDEFSRVQCELLSLAINAGFERGLSVDLTQGKFDARGYFMQGVSHTIGEDVGSSLAQGPECVSFGPNDVVVALIVGEKDSGSSTLSFPITSPDTTEEVDVAPFEV</sequence>
<dbReference type="AlphaFoldDB" id="A0A6L2NIS7"/>
<protein>
    <submittedName>
        <fullName evidence="2">Uncharacterized protein</fullName>
    </submittedName>
</protein>
<accession>A0A6L2NIS7</accession>